<protein>
    <submittedName>
        <fullName evidence="2">Uncharacterized protein</fullName>
    </submittedName>
</protein>
<evidence type="ECO:0000313" key="2">
    <source>
        <dbReference type="EMBL" id="KAK6957432.1"/>
    </source>
</evidence>
<proteinExistence type="predicted"/>
<feature type="compositionally biased region" description="Basic and acidic residues" evidence="1">
    <location>
        <begin position="93"/>
        <end position="113"/>
    </location>
</feature>
<reference evidence="2 3" key="1">
    <citation type="journal article" date="2024" name="Front Chem Biol">
        <title>Unveiling the potential of Daldinia eschscholtzii MFLUCC 19-0629 through bioactivity and bioinformatics studies for enhanced sustainable agriculture production.</title>
        <authorList>
            <person name="Brooks S."/>
            <person name="Weaver J.A."/>
            <person name="Klomchit A."/>
            <person name="Alharthi S.A."/>
            <person name="Onlamun T."/>
            <person name="Nurani R."/>
            <person name="Vong T.K."/>
            <person name="Alberti F."/>
            <person name="Greco C."/>
        </authorList>
    </citation>
    <scope>NUCLEOTIDE SEQUENCE [LARGE SCALE GENOMIC DNA]</scope>
    <source>
        <strain evidence="2">MFLUCC 19-0629</strain>
    </source>
</reference>
<gene>
    <name evidence="2" type="ORF">Daesc_000217</name>
</gene>
<name>A0AAX6MZ27_9PEZI</name>
<keyword evidence="3" id="KW-1185">Reference proteome</keyword>
<comment type="caution">
    <text evidence="2">The sequence shown here is derived from an EMBL/GenBank/DDBJ whole genome shotgun (WGS) entry which is preliminary data.</text>
</comment>
<feature type="region of interest" description="Disordered" evidence="1">
    <location>
        <begin position="93"/>
        <end position="136"/>
    </location>
</feature>
<sequence length="163" mass="18077">MSLGTIYQCNHVVVDPSPLRACEARRNYESGLSAKPCDVVETHGLSNVKVPRLCPPCHDKKSSLDTQLVRVKSLIADLKKELSESYGKCLSHMDDAGLKSEKKQDDSSSKSEEATTVEPGSAGVDPDEIMEKIDPAEIDPIEEFLRKKKQESDAHLMMISDYR</sequence>
<organism evidence="2 3">
    <name type="scientific">Daldinia eschscholtzii</name>
    <dbReference type="NCBI Taxonomy" id="292717"/>
    <lineage>
        <taxon>Eukaryota</taxon>
        <taxon>Fungi</taxon>
        <taxon>Dikarya</taxon>
        <taxon>Ascomycota</taxon>
        <taxon>Pezizomycotina</taxon>
        <taxon>Sordariomycetes</taxon>
        <taxon>Xylariomycetidae</taxon>
        <taxon>Xylariales</taxon>
        <taxon>Hypoxylaceae</taxon>
        <taxon>Daldinia</taxon>
    </lineage>
</organism>
<dbReference type="Proteomes" id="UP001369815">
    <property type="component" value="Unassembled WGS sequence"/>
</dbReference>
<dbReference type="AlphaFoldDB" id="A0AAX6MZ27"/>
<evidence type="ECO:0000313" key="3">
    <source>
        <dbReference type="Proteomes" id="UP001369815"/>
    </source>
</evidence>
<dbReference type="EMBL" id="JBANMG010000001">
    <property type="protein sequence ID" value="KAK6957432.1"/>
    <property type="molecule type" value="Genomic_DNA"/>
</dbReference>
<accession>A0AAX6MZ27</accession>
<evidence type="ECO:0000256" key="1">
    <source>
        <dbReference type="SAM" id="MobiDB-lite"/>
    </source>
</evidence>